<name>A0A5B7HHE4_PORTR</name>
<keyword evidence="1" id="KW-0812">Transmembrane</keyword>
<gene>
    <name evidence="2" type="ORF">E2C01_062476</name>
</gene>
<proteinExistence type="predicted"/>
<evidence type="ECO:0000313" key="3">
    <source>
        <dbReference type="Proteomes" id="UP000324222"/>
    </source>
</evidence>
<comment type="caution">
    <text evidence="2">The sequence shown here is derived from an EMBL/GenBank/DDBJ whole genome shotgun (WGS) entry which is preliminary data.</text>
</comment>
<evidence type="ECO:0000313" key="2">
    <source>
        <dbReference type="EMBL" id="MPC68278.1"/>
    </source>
</evidence>
<reference evidence="2 3" key="1">
    <citation type="submission" date="2019-05" db="EMBL/GenBank/DDBJ databases">
        <title>Another draft genome of Portunus trituberculatus and its Hox gene families provides insights of decapod evolution.</title>
        <authorList>
            <person name="Jeong J.-H."/>
            <person name="Song I."/>
            <person name="Kim S."/>
            <person name="Choi T."/>
            <person name="Kim D."/>
            <person name="Ryu S."/>
            <person name="Kim W."/>
        </authorList>
    </citation>
    <scope>NUCLEOTIDE SEQUENCE [LARGE SCALE GENOMIC DNA]</scope>
    <source>
        <tissue evidence="2">Muscle</tissue>
    </source>
</reference>
<sequence>MDGTGATSYAHQLSLQVRRDLLLPLTLLWLVVLLFVQLIAFEGPDQAAPWLFGVDRFSSGRAILLEPSFRDRSAMRVLVKRSPQMMFSQPFLVDLRLRKVQCGLTLIIRCSI</sequence>
<accession>A0A5B7HHE4</accession>
<organism evidence="2 3">
    <name type="scientific">Portunus trituberculatus</name>
    <name type="common">Swimming crab</name>
    <name type="synonym">Neptunus trituberculatus</name>
    <dbReference type="NCBI Taxonomy" id="210409"/>
    <lineage>
        <taxon>Eukaryota</taxon>
        <taxon>Metazoa</taxon>
        <taxon>Ecdysozoa</taxon>
        <taxon>Arthropoda</taxon>
        <taxon>Crustacea</taxon>
        <taxon>Multicrustacea</taxon>
        <taxon>Malacostraca</taxon>
        <taxon>Eumalacostraca</taxon>
        <taxon>Eucarida</taxon>
        <taxon>Decapoda</taxon>
        <taxon>Pleocyemata</taxon>
        <taxon>Brachyura</taxon>
        <taxon>Eubrachyura</taxon>
        <taxon>Portunoidea</taxon>
        <taxon>Portunidae</taxon>
        <taxon>Portuninae</taxon>
        <taxon>Portunus</taxon>
    </lineage>
</organism>
<dbReference type="AlphaFoldDB" id="A0A5B7HHE4"/>
<dbReference type="Proteomes" id="UP000324222">
    <property type="component" value="Unassembled WGS sequence"/>
</dbReference>
<feature type="transmembrane region" description="Helical" evidence="1">
    <location>
        <begin position="21"/>
        <end position="41"/>
    </location>
</feature>
<dbReference type="EMBL" id="VSRR010027594">
    <property type="protein sequence ID" value="MPC68278.1"/>
    <property type="molecule type" value="Genomic_DNA"/>
</dbReference>
<evidence type="ECO:0000256" key="1">
    <source>
        <dbReference type="SAM" id="Phobius"/>
    </source>
</evidence>
<keyword evidence="1" id="KW-0472">Membrane</keyword>
<keyword evidence="1" id="KW-1133">Transmembrane helix</keyword>
<keyword evidence="3" id="KW-1185">Reference proteome</keyword>
<protein>
    <submittedName>
        <fullName evidence="2">Uncharacterized protein</fullName>
    </submittedName>
</protein>